<reference evidence="1" key="1">
    <citation type="submission" date="2017-08" db="EMBL/GenBank/DDBJ databases">
        <authorList>
            <consortium name="Urmite Genomes"/>
        </authorList>
    </citation>
    <scope>NUCLEOTIDE SEQUENCE [LARGE SCALE GENOMIC DNA]</scope>
    <source>
        <strain evidence="1">IHUMI-LCC2</strain>
    </source>
</reference>
<dbReference type="GeneID" id="35382721"/>
<dbReference type="KEGG" id="vg:35382721"/>
<protein>
    <submittedName>
        <fullName evidence="1">Uncharacterized protein</fullName>
    </submittedName>
</protein>
<evidence type="ECO:0000313" key="2">
    <source>
        <dbReference type="Proteomes" id="UP000236316"/>
    </source>
</evidence>
<proteinExistence type="predicted"/>
<evidence type="ECO:0000313" key="1">
    <source>
        <dbReference type="EMBL" id="SNW62788.1"/>
    </source>
</evidence>
<accession>A0A2I2L5G3</accession>
<name>A0A2I2L5G3_9VIRU</name>
<organism evidence="1">
    <name type="scientific">Orpheovirus IHUMI-LCC2</name>
    <dbReference type="NCBI Taxonomy" id="2023057"/>
    <lineage>
        <taxon>Viruses</taxon>
        <taxon>Varidnaviria</taxon>
        <taxon>Bamfordvirae</taxon>
        <taxon>Nucleocytoviricota</taxon>
        <taxon>Megaviricetes</taxon>
        <taxon>Pimascovirales</taxon>
        <taxon>Ocovirineae</taxon>
        <taxon>Orpheoviridae</taxon>
        <taxon>Alphaorpheovirus</taxon>
        <taxon>Alphaorpheovirus massiliense</taxon>
    </lineage>
</organism>
<dbReference type="EMBL" id="LT906555">
    <property type="protein sequence ID" value="SNW62788.1"/>
    <property type="molecule type" value="Genomic_DNA"/>
</dbReference>
<keyword evidence="2" id="KW-1185">Reference proteome</keyword>
<gene>
    <name evidence="1" type="ORF">ORPV_884</name>
</gene>
<dbReference type="Proteomes" id="UP000236316">
    <property type="component" value="Segment"/>
</dbReference>
<dbReference type="RefSeq" id="YP_009449090.1">
    <property type="nucleotide sequence ID" value="NC_036594.1"/>
</dbReference>
<sequence>MNETPISVIDVNLPFIPSNTVIIKDKISRLTTEQIYSILRYVDVTFPIFDYENLDNIISMCILLVNKIKNNSVILCPGDSPYKISYLMDYIFREGRWPWIPYIYTSSTTVGANTFSYIQKKNIKFVPFPISKVSEIKLDPSKLDEYLWSLDLYSSIANGSNIGIMDYSDSGSSIKILSKSIKRTYGINTVDVYELFNIYSEALNGKDLDDNNRRSFFFNIISEAEKTDCRCQYRYVIGKEDDNVNQNKYRCNMMIALLYLRFLDRLPKDYQWLPRVDKDLVNYYRSKVCEIIYYDTETLDINSIIGTPNAENVHTIIIDSNNVEHEILTNCIYSISTI</sequence>